<protein>
    <submittedName>
        <fullName evidence="2">Uncharacterized protein</fullName>
    </submittedName>
</protein>
<evidence type="ECO:0000313" key="3">
    <source>
        <dbReference type="Proteomes" id="UP000092612"/>
    </source>
</evidence>
<evidence type="ECO:0000256" key="1">
    <source>
        <dbReference type="SAM" id="Phobius"/>
    </source>
</evidence>
<comment type="caution">
    <text evidence="2">The sequence shown here is derived from an EMBL/GenBank/DDBJ whole genome shotgun (WGS) entry which is preliminary data.</text>
</comment>
<sequence length="73" mass="8392">MDKDTIRQVLLLAVSSIVLYFSGIYLMSLGKLKSVEDGFIVMIFFFAFFPFLSVFTKLTFKAFRAFIGAKNYQ</sequence>
<dbReference type="KEGG" id="prn:BW723_17170"/>
<keyword evidence="1" id="KW-1133">Transmembrane helix</keyword>
<keyword evidence="1" id="KW-0472">Membrane</keyword>
<accession>A0A1B8U457</accession>
<proteinExistence type="predicted"/>
<dbReference type="RefSeq" id="WP_068359346.1">
    <property type="nucleotide sequence ID" value="NZ_CP019337.1"/>
</dbReference>
<organism evidence="2 3">
    <name type="scientific">Polaribacter reichenbachii</name>
    <dbReference type="NCBI Taxonomy" id="996801"/>
    <lineage>
        <taxon>Bacteria</taxon>
        <taxon>Pseudomonadati</taxon>
        <taxon>Bacteroidota</taxon>
        <taxon>Flavobacteriia</taxon>
        <taxon>Flavobacteriales</taxon>
        <taxon>Flavobacteriaceae</taxon>
    </lineage>
</organism>
<name>A0A1B8U457_9FLAO</name>
<gene>
    <name evidence="2" type="ORF">LPB301_06390</name>
</gene>
<evidence type="ECO:0000313" key="2">
    <source>
        <dbReference type="EMBL" id="OBY66622.1"/>
    </source>
</evidence>
<keyword evidence="3" id="KW-1185">Reference proteome</keyword>
<keyword evidence="1" id="KW-0812">Transmembrane</keyword>
<dbReference type="STRING" id="996801.BW723_17170"/>
<dbReference type="OrthoDB" id="9993885at2"/>
<reference evidence="3" key="1">
    <citation type="submission" date="2016-02" db="EMBL/GenBank/DDBJ databases">
        <title>Paenibacillus sp. LPB0068, isolated from Crassostrea gigas.</title>
        <authorList>
            <person name="Shin S.-K."/>
            <person name="Yi H."/>
        </authorList>
    </citation>
    <scope>NUCLEOTIDE SEQUENCE [LARGE SCALE GENOMIC DNA]</scope>
    <source>
        <strain evidence="3">KCTC 23969</strain>
    </source>
</reference>
<feature type="transmembrane region" description="Helical" evidence="1">
    <location>
        <begin position="9"/>
        <end position="27"/>
    </location>
</feature>
<dbReference type="EMBL" id="LSFL01000013">
    <property type="protein sequence ID" value="OBY66622.1"/>
    <property type="molecule type" value="Genomic_DNA"/>
</dbReference>
<feature type="transmembrane region" description="Helical" evidence="1">
    <location>
        <begin position="39"/>
        <end position="60"/>
    </location>
</feature>
<dbReference type="AlphaFoldDB" id="A0A1B8U457"/>
<dbReference type="Proteomes" id="UP000092612">
    <property type="component" value="Unassembled WGS sequence"/>
</dbReference>